<evidence type="ECO:0000313" key="11">
    <source>
        <dbReference type="Proteomes" id="UP000695562"/>
    </source>
</evidence>
<feature type="compositionally biased region" description="Basic and acidic residues" evidence="6">
    <location>
        <begin position="236"/>
        <end position="245"/>
    </location>
</feature>
<feature type="region of interest" description="Disordered" evidence="6">
    <location>
        <begin position="64"/>
        <end position="85"/>
    </location>
</feature>
<dbReference type="AlphaFoldDB" id="A0A8J4PYM8"/>
<keyword evidence="11" id="KW-1185">Reference proteome</keyword>
<accession>A0A8J4PYM8</accession>
<dbReference type="EMBL" id="AJWJ01000062">
    <property type="protein sequence ID" value="KAF2076386.1"/>
    <property type="molecule type" value="Genomic_DNA"/>
</dbReference>
<proteinExistence type="predicted"/>
<keyword evidence="5 7" id="KW-0472">Membrane</keyword>
<feature type="domain" description="DEX1 C-terminal" evidence="9">
    <location>
        <begin position="634"/>
        <end position="727"/>
    </location>
</feature>
<evidence type="ECO:0000256" key="4">
    <source>
        <dbReference type="ARBA" id="ARBA00022989"/>
    </source>
</evidence>
<dbReference type="SUPFAM" id="SSF69318">
    <property type="entry name" value="Integrin alpha N-terminal domain"/>
    <property type="match status" value="1"/>
</dbReference>
<protein>
    <recommendedName>
        <fullName evidence="9">DEX1 C-terminal domain-containing protein</fullName>
    </recommendedName>
</protein>
<evidence type="ECO:0000256" key="1">
    <source>
        <dbReference type="ARBA" id="ARBA00004167"/>
    </source>
</evidence>
<evidence type="ECO:0000256" key="5">
    <source>
        <dbReference type="ARBA" id="ARBA00023136"/>
    </source>
</evidence>
<reference evidence="10" key="1">
    <citation type="submission" date="2020-01" db="EMBL/GenBank/DDBJ databases">
        <title>Development of genomics and gene disruption for Polysphondylium violaceum indicates a role for the polyketide synthase stlB in stalk morphogenesis.</title>
        <authorList>
            <person name="Narita B."/>
            <person name="Kawabe Y."/>
            <person name="Kin K."/>
            <person name="Saito T."/>
            <person name="Gibbs R."/>
            <person name="Kuspa A."/>
            <person name="Muzny D."/>
            <person name="Queller D."/>
            <person name="Richards S."/>
            <person name="Strassman J."/>
            <person name="Sucgang R."/>
            <person name="Worley K."/>
            <person name="Schaap P."/>
        </authorList>
    </citation>
    <scope>NUCLEOTIDE SEQUENCE</scope>
    <source>
        <strain evidence="10">QSvi11</strain>
    </source>
</reference>
<dbReference type="PANTHER" id="PTHR21419:SF23">
    <property type="entry name" value="PROTEIN DEFECTIVE IN EXINE FORMATION 1"/>
    <property type="match status" value="1"/>
</dbReference>
<keyword evidence="3 8" id="KW-0732">Signal</keyword>
<dbReference type="InterPro" id="IPR028994">
    <property type="entry name" value="Integrin_alpha_N"/>
</dbReference>
<feature type="chain" id="PRO_5035284505" description="DEX1 C-terminal domain-containing protein" evidence="8">
    <location>
        <begin position="26"/>
        <end position="780"/>
    </location>
</feature>
<dbReference type="InterPro" id="IPR013517">
    <property type="entry name" value="FG-GAP"/>
</dbReference>
<name>A0A8J4PYM8_9MYCE</name>
<gene>
    <name evidence="10" type="ORF">CYY_002291</name>
</gene>
<comment type="subcellular location">
    <subcellularLocation>
        <location evidence="1">Membrane</location>
        <topology evidence="1">Single-pass membrane protein</topology>
    </subcellularLocation>
</comment>
<dbReference type="InterPro" id="IPR015943">
    <property type="entry name" value="WD40/YVTN_repeat-like_dom_sf"/>
</dbReference>
<keyword evidence="4 7" id="KW-1133">Transmembrane helix</keyword>
<keyword evidence="2 7" id="KW-0812">Transmembrane</keyword>
<evidence type="ECO:0000256" key="8">
    <source>
        <dbReference type="SAM" id="SignalP"/>
    </source>
</evidence>
<organism evidence="10 11">
    <name type="scientific">Polysphondylium violaceum</name>
    <dbReference type="NCBI Taxonomy" id="133409"/>
    <lineage>
        <taxon>Eukaryota</taxon>
        <taxon>Amoebozoa</taxon>
        <taxon>Evosea</taxon>
        <taxon>Eumycetozoa</taxon>
        <taxon>Dictyostelia</taxon>
        <taxon>Dictyosteliales</taxon>
        <taxon>Dictyosteliaceae</taxon>
        <taxon>Polysphondylium</taxon>
    </lineage>
</organism>
<feature type="transmembrane region" description="Helical" evidence="7">
    <location>
        <begin position="729"/>
        <end position="751"/>
    </location>
</feature>
<dbReference type="Gene3D" id="2.130.10.10">
    <property type="entry name" value="YVTN repeat-like/Quinoprotein amine dehydrogenase"/>
    <property type="match status" value="1"/>
</dbReference>
<evidence type="ECO:0000256" key="2">
    <source>
        <dbReference type="ARBA" id="ARBA00022692"/>
    </source>
</evidence>
<dbReference type="PANTHER" id="PTHR21419">
    <property type="match status" value="1"/>
</dbReference>
<evidence type="ECO:0000313" key="10">
    <source>
        <dbReference type="EMBL" id="KAF2076386.1"/>
    </source>
</evidence>
<sequence>MNINNRILLLCIVLVLSGTLTVIDCYQAADENQLAIIDNKFRNKDPLVLEEVIFGKDISKNSSIYHNNKSKSKRKREQQQQQSCTTTPPLFDIEWESQTSALVSSTPVISELFSDGIKYIVVANSYSYIDVISAHDGERALGWPFILPASGFTASPLVYDFNQDDRLDVIVTTNEGEIVFIDRSGIAIFNSTLRVPPLKVKKDWYTNLDLNHVDAALSLHNKENQRNAIKRNLDQQFRDQQEIRNNDTYTGPPTAENRDQVLEDIQMGMDKNDPLYSQKFDDYLLENLWYSVKDPRYVWIDPHVLSTPVIADIDNDGIMEMIVSVSYYFDQELYSNPLYRSRLDPELLLDRYVAGGIVCFNLETGEIKWQTHLDLTTDKLDTLKGYLYNSPTVVDLDRDRMMEIIVGTGLGFVYVLDHQGNPREGQFPLIMEPIFSQIVTEDVNNDGQLEIIVSGTGGNIVCFSNLGIEMWENMVSGMNESPVSIGDINGDGNLDVVVGTFSGGIWAFTGSTGKSLDNFPIKLSSPIVTQLQLIGSGDSMNILVHASDGILYSINGKDTCVTTLDIGETSLSTILINDLTGNGYMDLLITGYSKKMFCIGTNIPYSPTKVVNSFNRDRNVFTSYPSTSSKDSVGIYILPQYRAIHDISGSELVLEFEILGRHDQNRTVALYYGSRVLSKTFFPYPGAQHVTIELPHTLSRSDLNTLKLVMITGNGQYYSDSITVSINYYFYRLLKWIVLLPILLSTFLIFIETSRKSGINIAKKSIKNSNTSNIYSKNKL</sequence>
<evidence type="ECO:0000256" key="6">
    <source>
        <dbReference type="SAM" id="MobiDB-lite"/>
    </source>
</evidence>
<dbReference type="InterPro" id="IPR056376">
    <property type="entry name" value="DEX1_C"/>
</dbReference>
<dbReference type="Pfam" id="PF23722">
    <property type="entry name" value="Beta-sand_DEX1"/>
    <property type="match status" value="1"/>
</dbReference>
<dbReference type="GO" id="GO:0016020">
    <property type="term" value="C:membrane"/>
    <property type="evidence" value="ECO:0007669"/>
    <property type="project" value="UniProtKB-SubCell"/>
</dbReference>
<feature type="signal peptide" evidence="8">
    <location>
        <begin position="1"/>
        <end position="25"/>
    </location>
</feature>
<dbReference type="Pfam" id="PF13517">
    <property type="entry name" value="FG-GAP_3"/>
    <property type="match status" value="1"/>
</dbReference>
<evidence type="ECO:0000256" key="7">
    <source>
        <dbReference type="SAM" id="Phobius"/>
    </source>
</evidence>
<dbReference type="OrthoDB" id="200924at2759"/>
<dbReference type="Proteomes" id="UP000695562">
    <property type="component" value="Unassembled WGS sequence"/>
</dbReference>
<feature type="region of interest" description="Disordered" evidence="6">
    <location>
        <begin position="236"/>
        <end position="256"/>
    </location>
</feature>
<evidence type="ECO:0000259" key="9">
    <source>
        <dbReference type="Pfam" id="PF23722"/>
    </source>
</evidence>
<comment type="caution">
    <text evidence="10">The sequence shown here is derived from an EMBL/GenBank/DDBJ whole genome shotgun (WGS) entry which is preliminary data.</text>
</comment>
<dbReference type="InterPro" id="IPR045232">
    <property type="entry name" value="FAM234"/>
</dbReference>
<evidence type="ECO:0000256" key="3">
    <source>
        <dbReference type="ARBA" id="ARBA00022729"/>
    </source>
</evidence>